<protein>
    <submittedName>
        <fullName evidence="1">Uncharacterized protein</fullName>
    </submittedName>
</protein>
<evidence type="ECO:0000313" key="2">
    <source>
        <dbReference type="Proteomes" id="UP000293347"/>
    </source>
</evidence>
<comment type="caution">
    <text evidence="1">The sequence shown here is derived from an EMBL/GenBank/DDBJ whole genome shotgun (WGS) entry which is preliminary data.</text>
</comment>
<keyword evidence="2" id="KW-1185">Reference proteome</keyword>
<dbReference type="AlphaFoldDB" id="A0A4R0N9H4"/>
<accession>A0A4R0N9H4</accession>
<organism evidence="1 2">
    <name type="scientific">Pedobacter psychroterrae</name>
    <dbReference type="NCBI Taxonomy" id="2530453"/>
    <lineage>
        <taxon>Bacteria</taxon>
        <taxon>Pseudomonadati</taxon>
        <taxon>Bacteroidota</taxon>
        <taxon>Sphingobacteriia</taxon>
        <taxon>Sphingobacteriales</taxon>
        <taxon>Sphingobacteriaceae</taxon>
        <taxon>Pedobacter</taxon>
    </lineage>
</organism>
<dbReference type="Proteomes" id="UP000293347">
    <property type="component" value="Unassembled WGS sequence"/>
</dbReference>
<proteinExistence type="predicted"/>
<reference evidence="1 2" key="1">
    <citation type="submission" date="2019-02" db="EMBL/GenBank/DDBJ databases">
        <title>Pedobacter sp. RP-1-14 sp. nov., isolated from Arctic soil.</title>
        <authorList>
            <person name="Dahal R.H."/>
        </authorList>
    </citation>
    <scope>NUCLEOTIDE SEQUENCE [LARGE SCALE GENOMIC DNA]</scope>
    <source>
        <strain evidence="1 2">RP-1-14</strain>
    </source>
</reference>
<dbReference type="EMBL" id="SJSL01000010">
    <property type="protein sequence ID" value="TCC96848.1"/>
    <property type="molecule type" value="Genomic_DNA"/>
</dbReference>
<name>A0A4R0N9H4_9SPHI</name>
<sequence>MKVLRIVPNIQSSSLDEAKIFYGQVLSLFTIAPIKTAFEFSVPKQYQVERMNCVLIGVCKDCA</sequence>
<dbReference type="OrthoDB" id="594893at2"/>
<dbReference type="RefSeq" id="WP_131598082.1">
    <property type="nucleotide sequence ID" value="NZ_SJSL01000010.1"/>
</dbReference>
<evidence type="ECO:0000313" key="1">
    <source>
        <dbReference type="EMBL" id="TCC96848.1"/>
    </source>
</evidence>
<gene>
    <name evidence="1" type="ORF">EZ437_20915</name>
</gene>